<feature type="domain" description="Novel STAND NTPase 1" evidence="1">
    <location>
        <begin position="264"/>
        <end position="506"/>
    </location>
</feature>
<organism evidence="2 3">
    <name type="scientific">Saccharopolyspora hirsuta</name>
    <dbReference type="NCBI Taxonomy" id="1837"/>
    <lineage>
        <taxon>Bacteria</taxon>
        <taxon>Bacillati</taxon>
        <taxon>Actinomycetota</taxon>
        <taxon>Actinomycetes</taxon>
        <taxon>Pseudonocardiales</taxon>
        <taxon>Pseudonocardiaceae</taxon>
        <taxon>Saccharopolyspora</taxon>
    </lineage>
</organism>
<comment type="caution">
    <text evidence="2">The sequence shown here is derived from an EMBL/GenBank/DDBJ whole genome shotgun (WGS) entry which is preliminary data.</text>
</comment>
<dbReference type="EMBL" id="VWPH01000006">
    <property type="protein sequence ID" value="KAA5833647.1"/>
    <property type="molecule type" value="Genomic_DNA"/>
</dbReference>
<dbReference type="Gene3D" id="3.40.50.300">
    <property type="entry name" value="P-loop containing nucleotide triphosphate hydrolases"/>
    <property type="match status" value="1"/>
</dbReference>
<gene>
    <name evidence="2" type="ORF">F1721_15375</name>
</gene>
<evidence type="ECO:0000259" key="1">
    <source>
        <dbReference type="Pfam" id="PF20703"/>
    </source>
</evidence>
<protein>
    <recommendedName>
        <fullName evidence="1">Novel STAND NTPase 1 domain-containing protein</fullName>
    </recommendedName>
</protein>
<dbReference type="Gene3D" id="2.40.10.10">
    <property type="entry name" value="Trypsin-like serine proteases"/>
    <property type="match status" value="1"/>
</dbReference>
<evidence type="ECO:0000313" key="2">
    <source>
        <dbReference type="EMBL" id="KAA5833647.1"/>
    </source>
</evidence>
<keyword evidence="3" id="KW-1185">Reference proteome</keyword>
<sequence length="1286" mass="138915">MGGSVGPALVRLRAGRRTLGAGFLVAPDVVATCAHVVDAGLVADFPFLSSLDHAVEVLERDDELDIAILRLTDPPPGALPAPARISGEVRDHRFRTFGFPHDMPDGIWVTGRLLGAEGSGRIQMAVDPDHWRIERGFSGAPVWDEELAGVVGMVVTASVRSGTTAHLVPTSALGAAWTTPARNPYRGLRPFREEDAELFRGREADTDRLFDLVRRQDVVAVAGPSGSGKSSLVRAGLIPKLKQHGRTVVYLGPNDEIPESPAPGAVLVLDQFEETVAADPAAAREKLAAVIRLAGKARTVLTLRSRSLDELITKETVDELNRAVWFLEPMSREQLAAAVEGPAEVVGGLAFESGLVQRILDDTEAEPGTLPLLSLVLDQLWQHRHGGWLTHDAYEQLGRLPGAISTAADGALASLDIPQRRAARQLLTRLTRPDGEGGHARRSADMNDLTPDLHAIAQELAARRLITIQDERVDLAHQALIDHWPTLRTWLDQDVDFLAWQAKLHDLRNSGGQLTGAPLAEALDWLNSRSADIGREQRDFINRSEANRRRSQRRWRAITAVSAVLALVALLLTGVVARYAAQTREQLRTSNTAELAEASGRVIGIDPRQSLQFALAAYAEKPDSPEAYGALFQQRVYWHGVERFIPSDLLPDAGIWSMLSSADGRTVVIYPGNWSKAPSVWKDLHGPDPQHRVLPVDPDVSPPAFVRLSPDGRFLAVSAKENRGLRVLDLANQDREIELIAQPEQIEFAGFSANSRFLSAEPADERQPVRVWDLTSGRELPSAVVSDVDPISEAHPSPDGRSLITREEHALGGDEQTSPVVVRDLATGARVRTLPAGTYDRLVGGGTLLISCQDTELRGTDPLTGRSTGTLPNSVECSDLDTDLSGQYLLPYASPDDGRKQIVHWPSWQRMYTEIGSSSNKLVLIPRDDRSATAITDLGGALAVRTAETSSAELGDYDSFTRAPGSDRWAATRRAESGDLELFLLDGSGAVLASTPVPNSAGSDDTPPRVDVSFDGSGQRVALAIGPVLRTYRADGLVFERELQAPGQDSPAPGDRTQLLPGPDGNLLVSTQGVLSAWDLGTGAQTSPPLVLEAPGPRGELPDTSMLTARPGHPEQLLVTTDGKVAVWDIRARRALAAFPVPEGTSTTPEAVVSADGAHAAFGQFNGPVSVLDLDSLREVSTINAEITSVVGFSDHYLFVQRDGLEVWDWRLQRAVTGAAEGRAAIDNAAFEGDEFFLDDRPGHRDPIPMDPERWFADLCRIGAREFTPEELRTLPPGASAEPPCG</sequence>
<dbReference type="Proteomes" id="UP000323946">
    <property type="component" value="Unassembled WGS sequence"/>
</dbReference>
<dbReference type="InterPro" id="IPR049052">
    <property type="entry name" value="nSTAND1"/>
</dbReference>
<dbReference type="SUPFAM" id="SSF69322">
    <property type="entry name" value="Tricorn protease domain 2"/>
    <property type="match status" value="1"/>
</dbReference>
<dbReference type="SUPFAM" id="SSF52540">
    <property type="entry name" value="P-loop containing nucleoside triphosphate hydrolases"/>
    <property type="match status" value="1"/>
</dbReference>
<dbReference type="CDD" id="cd00267">
    <property type="entry name" value="ABC_ATPase"/>
    <property type="match status" value="1"/>
</dbReference>
<dbReference type="RefSeq" id="WP_150067335.1">
    <property type="nucleotide sequence ID" value="NZ_VWPH01000006.1"/>
</dbReference>
<dbReference type="SUPFAM" id="SSF50494">
    <property type="entry name" value="Trypsin-like serine proteases"/>
    <property type="match status" value="1"/>
</dbReference>
<dbReference type="InterPro" id="IPR027417">
    <property type="entry name" value="P-loop_NTPase"/>
</dbReference>
<evidence type="ECO:0000313" key="3">
    <source>
        <dbReference type="Proteomes" id="UP000323946"/>
    </source>
</evidence>
<name>A0A5M7BZK4_SACHI</name>
<dbReference type="Gene3D" id="2.130.10.10">
    <property type="entry name" value="YVTN repeat-like/Quinoprotein amine dehydrogenase"/>
    <property type="match status" value="2"/>
</dbReference>
<dbReference type="InterPro" id="IPR043504">
    <property type="entry name" value="Peptidase_S1_PA_chymotrypsin"/>
</dbReference>
<accession>A0A5M7BZK4</accession>
<proteinExistence type="predicted"/>
<feature type="domain" description="Novel STAND NTPase 1" evidence="1">
    <location>
        <begin position="184"/>
        <end position="244"/>
    </location>
</feature>
<dbReference type="InterPro" id="IPR015943">
    <property type="entry name" value="WD40/YVTN_repeat-like_dom_sf"/>
</dbReference>
<dbReference type="InterPro" id="IPR009003">
    <property type="entry name" value="Peptidase_S1_PA"/>
</dbReference>
<reference evidence="2 3" key="1">
    <citation type="submission" date="2019-09" db="EMBL/GenBank/DDBJ databases">
        <title>Draft genome sequence of the thermophilic Saccharopolyspora hirsuta VKM Ac-666T.</title>
        <authorList>
            <person name="Lobastova T.G."/>
            <person name="Fokina V."/>
            <person name="Bragin E.Y."/>
            <person name="Shtratnikova V.Y."/>
            <person name="Starodumova I.P."/>
            <person name="Tarlachkov S.V."/>
            <person name="Donova M.V."/>
        </authorList>
    </citation>
    <scope>NUCLEOTIDE SEQUENCE [LARGE SCALE GENOMIC DNA]</scope>
    <source>
        <strain evidence="2 3">VKM Ac-666</strain>
    </source>
</reference>
<dbReference type="InterPro" id="IPR011044">
    <property type="entry name" value="Quino_amine_DH_bsu"/>
</dbReference>
<dbReference type="Pfam" id="PF20703">
    <property type="entry name" value="nSTAND1"/>
    <property type="match status" value="2"/>
</dbReference>
<dbReference type="Pfam" id="PF13365">
    <property type="entry name" value="Trypsin_2"/>
    <property type="match status" value="1"/>
</dbReference>
<dbReference type="OrthoDB" id="134501at2"/>
<dbReference type="SUPFAM" id="SSF50969">
    <property type="entry name" value="YVTN repeat-like/Quinoprotein amine dehydrogenase"/>
    <property type="match status" value="1"/>
</dbReference>